<keyword evidence="7" id="KW-0408">Iron</keyword>
<evidence type="ECO:0000256" key="2">
    <source>
        <dbReference type="ARBA" id="ARBA00006561"/>
    </source>
</evidence>
<reference evidence="10" key="1">
    <citation type="submission" date="2022-12" db="EMBL/GenBank/DDBJ databases">
        <title>Reference genome sequencing for broad-spectrum identification of bacterial and archaeal isolates by mass spectrometry.</title>
        <authorList>
            <person name="Sekiguchi Y."/>
            <person name="Tourlousse D.M."/>
        </authorList>
    </citation>
    <scope>NUCLEOTIDE SEQUENCE</scope>
    <source>
        <strain evidence="10">ASRB1</strain>
    </source>
</reference>
<protein>
    <recommendedName>
        <fullName evidence="9">4Fe-4S ferredoxin-type domain-containing protein</fullName>
    </recommendedName>
</protein>
<keyword evidence="4" id="KW-0479">Metal-binding</keyword>
<dbReference type="GO" id="GO:0051539">
    <property type="term" value="F:4 iron, 4 sulfur cluster binding"/>
    <property type="evidence" value="ECO:0007669"/>
    <property type="project" value="UniProtKB-KW"/>
</dbReference>
<dbReference type="InterPro" id="IPR017900">
    <property type="entry name" value="4Fe4S_Fe_S_CS"/>
</dbReference>
<dbReference type="PROSITE" id="PS51379">
    <property type="entry name" value="4FE4S_FER_2"/>
    <property type="match status" value="4"/>
</dbReference>
<evidence type="ECO:0000256" key="4">
    <source>
        <dbReference type="ARBA" id="ARBA00022723"/>
    </source>
</evidence>
<comment type="caution">
    <text evidence="10">The sequence shown here is derived from an EMBL/GenBank/DDBJ whole genome shotgun (WGS) entry which is preliminary data.</text>
</comment>
<evidence type="ECO:0000256" key="7">
    <source>
        <dbReference type="ARBA" id="ARBA00023004"/>
    </source>
</evidence>
<dbReference type="Gene3D" id="3.30.70.20">
    <property type="match status" value="2"/>
</dbReference>
<feature type="domain" description="4Fe-4S ferredoxin-type" evidence="9">
    <location>
        <begin position="969"/>
        <end position="998"/>
    </location>
</feature>
<proteinExistence type="inferred from homology"/>
<accession>A0A9W6D0L3</accession>
<evidence type="ECO:0000256" key="5">
    <source>
        <dbReference type="ARBA" id="ARBA00022827"/>
    </source>
</evidence>
<dbReference type="EMBL" id="BSDR01000001">
    <property type="protein sequence ID" value="GLI33675.1"/>
    <property type="molecule type" value="Genomic_DNA"/>
</dbReference>
<feature type="domain" description="4Fe-4S ferredoxin-type" evidence="9">
    <location>
        <begin position="938"/>
        <end position="967"/>
    </location>
</feature>
<organism evidence="10 11">
    <name type="scientific">Desulforhabdus amnigena</name>
    <dbReference type="NCBI Taxonomy" id="40218"/>
    <lineage>
        <taxon>Bacteria</taxon>
        <taxon>Pseudomonadati</taxon>
        <taxon>Thermodesulfobacteriota</taxon>
        <taxon>Syntrophobacteria</taxon>
        <taxon>Syntrophobacterales</taxon>
        <taxon>Syntrophobacteraceae</taxon>
        <taxon>Desulforhabdus</taxon>
    </lineage>
</organism>
<keyword evidence="11" id="KW-1185">Reference proteome</keyword>
<evidence type="ECO:0000256" key="8">
    <source>
        <dbReference type="ARBA" id="ARBA00023014"/>
    </source>
</evidence>
<dbReference type="Proteomes" id="UP001144372">
    <property type="component" value="Unassembled WGS sequence"/>
</dbReference>
<keyword evidence="3" id="KW-0004">4Fe-4S</keyword>
<dbReference type="GO" id="GO:0016491">
    <property type="term" value="F:oxidoreductase activity"/>
    <property type="evidence" value="ECO:0007669"/>
    <property type="project" value="UniProtKB-KW"/>
</dbReference>
<evidence type="ECO:0000313" key="11">
    <source>
        <dbReference type="Proteomes" id="UP001144372"/>
    </source>
</evidence>
<evidence type="ECO:0000313" key="10">
    <source>
        <dbReference type="EMBL" id="GLI33675.1"/>
    </source>
</evidence>
<dbReference type="RefSeq" id="WP_281792809.1">
    <property type="nucleotide sequence ID" value="NZ_BSDR01000001.1"/>
</dbReference>
<feature type="domain" description="4Fe-4S ferredoxin-type" evidence="9">
    <location>
        <begin position="150"/>
        <end position="184"/>
    </location>
</feature>
<keyword evidence="8" id="KW-0411">Iron-sulfur</keyword>
<name>A0A9W6D0L3_9BACT</name>
<dbReference type="InterPro" id="IPR036188">
    <property type="entry name" value="FAD/NAD-bd_sf"/>
</dbReference>
<feature type="domain" description="4Fe-4S ferredoxin-type" evidence="9">
    <location>
        <begin position="102"/>
        <end position="132"/>
    </location>
</feature>
<dbReference type="Gene3D" id="3.40.50.720">
    <property type="entry name" value="NAD(P)-binding Rossmann-like Domain"/>
    <property type="match status" value="1"/>
</dbReference>
<evidence type="ECO:0000256" key="1">
    <source>
        <dbReference type="ARBA" id="ARBA00001974"/>
    </source>
</evidence>
<keyword evidence="5" id="KW-0274">FAD</keyword>
<dbReference type="Pfam" id="PF13237">
    <property type="entry name" value="Fer4_10"/>
    <property type="match status" value="1"/>
</dbReference>
<keyword evidence="6" id="KW-0560">Oxidoreductase</keyword>
<evidence type="ECO:0000256" key="3">
    <source>
        <dbReference type="ARBA" id="ARBA00022485"/>
    </source>
</evidence>
<dbReference type="Pfam" id="PF07992">
    <property type="entry name" value="Pyr_redox_2"/>
    <property type="match status" value="2"/>
</dbReference>
<dbReference type="Pfam" id="PF00037">
    <property type="entry name" value="Fer4"/>
    <property type="match status" value="1"/>
</dbReference>
<dbReference type="AlphaFoldDB" id="A0A9W6D0L3"/>
<evidence type="ECO:0000256" key="6">
    <source>
        <dbReference type="ARBA" id="ARBA00023002"/>
    </source>
</evidence>
<dbReference type="InterPro" id="IPR017896">
    <property type="entry name" value="4Fe4S_Fe-S-bd"/>
</dbReference>
<comment type="similarity">
    <text evidence="2">Belongs to the HdrA family.</text>
</comment>
<dbReference type="InterPro" id="IPR039650">
    <property type="entry name" value="HdrA-like"/>
</dbReference>
<dbReference type="PROSITE" id="PS00198">
    <property type="entry name" value="4FE4S_FER_1"/>
    <property type="match status" value="2"/>
</dbReference>
<dbReference type="Gene3D" id="3.50.50.60">
    <property type="entry name" value="FAD/NAD(P)-binding domain"/>
    <property type="match status" value="2"/>
</dbReference>
<sequence length="1013" mass="111555">MSVTSRNLVGSAMIVGGGIAGVQAALDLADTGYFVYMVENSEAIGGVMSALDKTFPTNDCSMCILSPKLVECGRHPNIEILTLTDILEVEGEAGNFNVKLHQRPRFIDMTKCIACSACAEKCPRKVPDEYNLGLSKRKAAYVKYPQAVPLKYAIDKDHCIYFEKGKCRACEKICPAGAVNFDDKDMFFTLNVGSIILAPGFKPFDPKIFDTYNYAHFPNVITAMEFERILSPSGPSGGDLVRPSDKSAPRRIAWLQCVGSRDINRCDNSYCSAVCCMYAIKEAVIAKEHSHHPLDAAIFFMDMRTSGKDFEKYYDRAREEHGVRFIRSRVHSIEEVHGSKNLMLRFTEDNGSLREEEYDLIVLSVGLETSPEVMELAERLGIEINNGRFAATSPFSPVTTSRPGIFVCGAFQGPKDIPQSVMEASAAAAETSALLSAVRGTAITKTEPPEEVDRSEIVSPRIGVFVCQCGINIGSVVDVPAVKEYAKTLPHVVYMDENLFTCSQDTQDRMKEAIRENKLNRIVVASCSPRTHEPLFQQTIQEAGLNKYLFELANIRDQDSWVHRDFPEAATEKAKDLVRMAVAKVSLQQPLDEVRLPINKSGLVIGGGVAGMEAALALAGQGYPVTLVEKNAELGGHARKLLSAWTGEPIAPYLEELIQSVQNHPQISVRTKATLKEVTGFVGNFNTTLEVGDRAETVQHGVAIIAVGAHSYQPTEYGYGKSDRIFLNLDMDRAIRERHESVVNARSAVFIQCVGSREPERPYCSRVCCSHSIENAIRIKELNPGADVYILYRDIRTYGLRENIYKEARKKGILFIRFDPERKPQVELAGNQLKITVFDPILQKDIVLKPDVLTLASAIVTREVEPLAKMFKVPLNPEGFFLEAHMKLRPVDFATEGVYVAGLAHWPKPTEECIAQAKAAASRASTVLARDFIAAGGVVALIQKDKCIGCRACMECCPFGAISYLEQEAKCEVNQALCKGCGTCAATCPSEAVSLLGFSHLQLYRQIDEALCA</sequence>
<keyword evidence="5" id="KW-0285">Flavoprotein</keyword>
<evidence type="ECO:0000259" key="9">
    <source>
        <dbReference type="PROSITE" id="PS51379"/>
    </source>
</evidence>
<dbReference type="PANTHER" id="PTHR43498:SF1">
    <property type="entry name" value="COB--COM HETERODISULFIDE REDUCTASE IRON-SULFUR SUBUNIT A"/>
    <property type="match status" value="1"/>
</dbReference>
<comment type="cofactor">
    <cofactor evidence="1">
        <name>FAD</name>
        <dbReference type="ChEBI" id="CHEBI:57692"/>
    </cofactor>
</comment>
<dbReference type="SUPFAM" id="SSF51905">
    <property type="entry name" value="FAD/NAD(P)-binding domain"/>
    <property type="match status" value="2"/>
</dbReference>
<dbReference type="PANTHER" id="PTHR43498">
    <property type="entry name" value="FERREDOXIN:COB-COM HETERODISULFIDE REDUCTASE SUBUNIT A"/>
    <property type="match status" value="1"/>
</dbReference>
<dbReference type="GO" id="GO:0046872">
    <property type="term" value="F:metal ion binding"/>
    <property type="evidence" value="ECO:0007669"/>
    <property type="project" value="UniProtKB-KW"/>
</dbReference>
<dbReference type="InterPro" id="IPR023753">
    <property type="entry name" value="FAD/NAD-binding_dom"/>
</dbReference>
<gene>
    <name evidence="10" type="ORF">DAMNIGENAA_11080</name>
</gene>
<dbReference type="SUPFAM" id="SSF54862">
    <property type="entry name" value="4Fe-4S ferredoxins"/>
    <property type="match status" value="1"/>
</dbReference>